<dbReference type="InterPro" id="IPR000100">
    <property type="entry name" value="RNase_P"/>
</dbReference>
<dbReference type="PANTHER" id="PTHR33992">
    <property type="entry name" value="RIBONUCLEASE P PROTEIN COMPONENT"/>
    <property type="match status" value="1"/>
</dbReference>
<comment type="function">
    <text evidence="1 7">RNaseP catalyzes the removal of the 5'-leader sequence from pre-tRNA to produce the mature 5'-terminus. It can also cleave other RNA substrates such as 4.5S RNA. The protein component plays an auxiliary but essential role in vivo by binding to the 5'-leader sequence and broadening the substrate specificity of the ribozyme.</text>
</comment>
<comment type="catalytic activity">
    <reaction evidence="7">
        <text>Endonucleolytic cleavage of RNA, removing 5'-extranucleotides from tRNA precursor.</text>
        <dbReference type="EC" id="3.1.26.5"/>
    </reaction>
</comment>
<dbReference type="InterPro" id="IPR020568">
    <property type="entry name" value="Ribosomal_Su5_D2-typ_SF"/>
</dbReference>
<proteinExistence type="inferred from homology"/>
<evidence type="ECO:0000256" key="3">
    <source>
        <dbReference type="ARBA" id="ARBA00022722"/>
    </source>
</evidence>
<dbReference type="GO" id="GO:0000049">
    <property type="term" value="F:tRNA binding"/>
    <property type="evidence" value="ECO:0007669"/>
    <property type="project" value="UniProtKB-UniRule"/>
</dbReference>
<dbReference type="Gene3D" id="3.30.230.10">
    <property type="match status" value="1"/>
</dbReference>
<protein>
    <recommendedName>
        <fullName evidence="7 8">Ribonuclease P protein component</fullName>
        <shortName evidence="7">RNase P protein</shortName>
        <shortName evidence="7">RNaseP protein</shortName>
        <ecNumber evidence="7 8">3.1.26.5</ecNumber>
    </recommendedName>
    <alternativeName>
        <fullName evidence="7">Protein C5</fullName>
    </alternativeName>
</protein>
<organism evidence="9 10">
    <name type="scientific">Spiroplasma syrphidicola EA-1</name>
    <dbReference type="NCBI Taxonomy" id="1276229"/>
    <lineage>
        <taxon>Bacteria</taxon>
        <taxon>Bacillati</taxon>
        <taxon>Mycoplasmatota</taxon>
        <taxon>Mollicutes</taxon>
        <taxon>Entomoplasmatales</taxon>
        <taxon>Spiroplasmataceae</taxon>
        <taxon>Spiroplasma</taxon>
    </lineage>
</organism>
<evidence type="ECO:0000256" key="8">
    <source>
        <dbReference type="NCBIfam" id="TIGR00188"/>
    </source>
</evidence>
<keyword evidence="4 7" id="KW-0255">Endonuclease</keyword>
<evidence type="ECO:0000256" key="6">
    <source>
        <dbReference type="ARBA" id="ARBA00022884"/>
    </source>
</evidence>
<evidence type="ECO:0000256" key="1">
    <source>
        <dbReference type="ARBA" id="ARBA00002663"/>
    </source>
</evidence>
<dbReference type="RefSeq" id="WP_016341238.1">
    <property type="nucleotide sequence ID" value="NC_021284.1"/>
</dbReference>
<dbReference type="Proteomes" id="UP000013963">
    <property type="component" value="Chromosome"/>
</dbReference>
<dbReference type="HAMAP" id="MF_00227">
    <property type="entry name" value="RNase_P"/>
    <property type="match status" value="1"/>
</dbReference>
<sequence>MKKKYIVKKNHEFQEIIGLRVFIKTDPYYIYFRKNNLNYPRFGISVGKKLGNAVLRNKVRRQIRSMITIDPNLNIQGYDYIIIVKKNYFKNSYFINKEVLLKNLKK</sequence>
<dbReference type="InterPro" id="IPR014721">
    <property type="entry name" value="Ribsml_uS5_D2-typ_fold_subgr"/>
</dbReference>
<evidence type="ECO:0000256" key="2">
    <source>
        <dbReference type="ARBA" id="ARBA00022694"/>
    </source>
</evidence>
<keyword evidence="3 7" id="KW-0540">Nuclease</keyword>
<dbReference type="NCBIfam" id="TIGR00188">
    <property type="entry name" value="rnpA"/>
    <property type="match status" value="1"/>
</dbReference>
<evidence type="ECO:0000256" key="7">
    <source>
        <dbReference type="HAMAP-Rule" id="MF_00227"/>
    </source>
</evidence>
<dbReference type="Pfam" id="PF00825">
    <property type="entry name" value="Ribonuclease_P"/>
    <property type="match status" value="1"/>
</dbReference>
<dbReference type="PATRIC" id="fig|1276229.3.peg.1004"/>
<dbReference type="PROSITE" id="PS00648">
    <property type="entry name" value="RIBONUCLEASE_P"/>
    <property type="match status" value="1"/>
</dbReference>
<comment type="similarity">
    <text evidence="7">Belongs to the RnpA family.</text>
</comment>
<dbReference type="STRING" id="1276229.SSYRP_v1c10130"/>
<keyword evidence="2 7" id="KW-0819">tRNA processing</keyword>
<reference evidence="9 10" key="1">
    <citation type="journal article" date="2013" name="Genome Biol. Evol.">
        <title>Complete genomes of two dipteran-associated spiroplasmas provided insights into the origin, dynamics, and impacts of viral invasion in spiroplasma.</title>
        <authorList>
            <person name="Ku C."/>
            <person name="Lo W.S."/>
            <person name="Chen L.L."/>
            <person name="Kuo C.H."/>
        </authorList>
    </citation>
    <scope>NUCLEOTIDE SEQUENCE [LARGE SCALE GENOMIC DNA]</scope>
    <source>
        <strain evidence="9">EA-1</strain>
    </source>
</reference>
<keyword evidence="10" id="KW-1185">Reference proteome</keyword>
<dbReference type="KEGG" id="ssyr:SSYRP_v1c10130"/>
<accession>R4UKE7</accession>
<dbReference type="InterPro" id="IPR020539">
    <property type="entry name" value="RNase_P_CS"/>
</dbReference>
<evidence type="ECO:0000256" key="5">
    <source>
        <dbReference type="ARBA" id="ARBA00022801"/>
    </source>
</evidence>
<dbReference type="eggNOG" id="COG0594">
    <property type="taxonomic scope" value="Bacteria"/>
</dbReference>
<evidence type="ECO:0000256" key="4">
    <source>
        <dbReference type="ARBA" id="ARBA00022759"/>
    </source>
</evidence>
<dbReference type="SUPFAM" id="SSF54211">
    <property type="entry name" value="Ribosomal protein S5 domain 2-like"/>
    <property type="match status" value="1"/>
</dbReference>
<evidence type="ECO:0000313" key="9">
    <source>
        <dbReference type="EMBL" id="AGM26600.1"/>
    </source>
</evidence>
<dbReference type="EC" id="3.1.26.5" evidence="7 8"/>
<dbReference type="EMBL" id="CP005078">
    <property type="protein sequence ID" value="AGM26600.1"/>
    <property type="molecule type" value="Genomic_DNA"/>
</dbReference>
<dbReference type="GO" id="GO:0042781">
    <property type="term" value="F:3'-tRNA processing endoribonuclease activity"/>
    <property type="evidence" value="ECO:0007669"/>
    <property type="project" value="TreeGrafter"/>
</dbReference>
<dbReference type="OrthoDB" id="9810867at2"/>
<comment type="subunit">
    <text evidence="7">Consists of a catalytic RNA component (M1 or rnpB) and a protein subunit.</text>
</comment>
<evidence type="ECO:0000313" key="10">
    <source>
        <dbReference type="Proteomes" id="UP000013963"/>
    </source>
</evidence>
<dbReference type="PANTHER" id="PTHR33992:SF1">
    <property type="entry name" value="RIBONUCLEASE P PROTEIN COMPONENT"/>
    <property type="match status" value="1"/>
</dbReference>
<name>R4UKE7_9MOLU</name>
<dbReference type="GO" id="GO:0001682">
    <property type="term" value="P:tRNA 5'-leader removal"/>
    <property type="evidence" value="ECO:0007669"/>
    <property type="project" value="UniProtKB-UniRule"/>
</dbReference>
<keyword evidence="6 7" id="KW-0694">RNA-binding</keyword>
<dbReference type="GO" id="GO:0004526">
    <property type="term" value="F:ribonuclease P activity"/>
    <property type="evidence" value="ECO:0007669"/>
    <property type="project" value="UniProtKB-UniRule"/>
</dbReference>
<gene>
    <name evidence="7 9" type="primary">rnpA</name>
    <name evidence="9" type="ORF">SSYRP_v1c10130</name>
</gene>
<keyword evidence="5 7" id="KW-0378">Hydrolase</keyword>
<dbReference type="AlphaFoldDB" id="R4UKE7"/>
<dbReference type="GO" id="GO:0030677">
    <property type="term" value="C:ribonuclease P complex"/>
    <property type="evidence" value="ECO:0007669"/>
    <property type="project" value="TreeGrafter"/>
</dbReference>
<dbReference type="HOGENOM" id="CLU_117179_9_1_14"/>